<dbReference type="Proteomes" id="UP000015105">
    <property type="component" value="Chromosome 5D"/>
</dbReference>
<reference evidence="1" key="4">
    <citation type="submission" date="2019-03" db="UniProtKB">
        <authorList>
            <consortium name="EnsemblPlants"/>
        </authorList>
    </citation>
    <scope>IDENTIFICATION</scope>
</reference>
<evidence type="ECO:0000313" key="2">
    <source>
        <dbReference type="Proteomes" id="UP000015105"/>
    </source>
</evidence>
<evidence type="ECO:0000313" key="1">
    <source>
        <dbReference type="EnsemblPlants" id="AET5Gv20163400.3"/>
    </source>
</evidence>
<reference evidence="2" key="2">
    <citation type="journal article" date="2017" name="Nat. Plants">
        <title>The Aegilops tauschii genome reveals multiple impacts of transposons.</title>
        <authorList>
            <person name="Zhao G."/>
            <person name="Zou C."/>
            <person name="Li K."/>
            <person name="Wang K."/>
            <person name="Li T."/>
            <person name="Gao L."/>
            <person name="Zhang X."/>
            <person name="Wang H."/>
            <person name="Yang Z."/>
            <person name="Liu X."/>
            <person name="Jiang W."/>
            <person name="Mao L."/>
            <person name="Kong X."/>
            <person name="Jiao Y."/>
            <person name="Jia J."/>
        </authorList>
    </citation>
    <scope>NUCLEOTIDE SEQUENCE [LARGE SCALE GENOMIC DNA]</scope>
    <source>
        <strain evidence="2">cv. AL8/78</strain>
    </source>
</reference>
<accession>A0A453JR56</accession>
<organism evidence="1 2">
    <name type="scientific">Aegilops tauschii subsp. strangulata</name>
    <name type="common">Goatgrass</name>
    <dbReference type="NCBI Taxonomy" id="200361"/>
    <lineage>
        <taxon>Eukaryota</taxon>
        <taxon>Viridiplantae</taxon>
        <taxon>Streptophyta</taxon>
        <taxon>Embryophyta</taxon>
        <taxon>Tracheophyta</taxon>
        <taxon>Spermatophyta</taxon>
        <taxon>Magnoliopsida</taxon>
        <taxon>Liliopsida</taxon>
        <taxon>Poales</taxon>
        <taxon>Poaceae</taxon>
        <taxon>BOP clade</taxon>
        <taxon>Pooideae</taxon>
        <taxon>Triticodae</taxon>
        <taxon>Triticeae</taxon>
        <taxon>Triticinae</taxon>
        <taxon>Aegilops</taxon>
    </lineage>
</organism>
<sequence length="42" mass="5215">MWLCSSMVLVYRYGIWRQRHMFTHFVGRNGWFVHQLATQSFH</sequence>
<dbReference type="Gramene" id="AET5Gv20163400.3">
    <property type="protein sequence ID" value="AET5Gv20163400.3"/>
    <property type="gene ID" value="AET5Gv20163400"/>
</dbReference>
<reference evidence="2" key="1">
    <citation type="journal article" date="2014" name="Science">
        <title>Ancient hybridizations among the ancestral genomes of bread wheat.</title>
        <authorList>
            <consortium name="International Wheat Genome Sequencing Consortium,"/>
            <person name="Marcussen T."/>
            <person name="Sandve S.R."/>
            <person name="Heier L."/>
            <person name="Spannagl M."/>
            <person name="Pfeifer M."/>
            <person name="Jakobsen K.S."/>
            <person name="Wulff B.B."/>
            <person name="Steuernagel B."/>
            <person name="Mayer K.F."/>
            <person name="Olsen O.A."/>
        </authorList>
    </citation>
    <scope>NUCLEOTIDE SEQUENCE [LARGE SCALE GENOMIC DNA]</scope>
    <source>
        <strain evidence="2">cv. AL8/78</strain>
    </source>
</reference>
<reference evidence="1" key="3">
    <citation type="journal article" date="2017" name="Nature">
        <title>Genome sequence of the progenitor of the wheat D genome Aegilops tauschii.</title>
        <authorList>
            <person name="Luo M.C."/>
            <person name="Gu Y.Q."/>
            <person name="Puiu D."/>
            <person name="Wang H."/>
            <person name="Twardziok S.O."/>
            <person name="Deal K.R."/>
            <person name="Huo N."/>
            <person name="Zhu T."/>
            <person name="Wang L."/>
            <person name="Wang Y."/>
            <person name="McGuire P.E."/>
            <person name="Liu S."/>
            <person name="Long H."/>
            <person name="Ramasamy R.K."/>
            <person name="Rodriguez J.C."/>
            <person name="Van S.L."/>
            <person name="Yuan L."/>
            <person name="Wang Z."/>
            <person name="Xia Z."/>
            <person name="Xiao L."/>
            <person name="Anderson O.D."/>
            <person name="Ouyang S."/>
            <person name="Liang Y."/>
            <person name="Zimin A.V."/>
            <person name="Pertea G."/>
            <person name="Qi P."/>
            <person name="Bennetzen J.L."/>
            <person name="Dai X."/>
            <person name="Dawson M.W."/>
            <person name="Muller H.G."/>
            <person name="Kugler K."/>
            <person name="Rivarola-Duarte L."/>
            <person name="Spannagl M."/>
            <person name="Mayer K.F.X."/>
            <person name="Lu F.H."/>
            <person name="Bevan M.W."/>
            <person name="Leroy P."/>
            <person name="Li P."/>
            <person name="You F.M."/>
            <person name="Sun Q."/>
            <person name="Liu Z."/>
            <person name="Lyons E."/>
            <person name="Wicker T."/>
            <person name="Salzberg S.L."/>
            <person name="Devos K.M."/>
            <person name="Dvorak J."/>
        </authorList>
    </citation>
    <scope>NUCLEOTIDE SEQUENCE [LARGE SCALE GENOMIC DNA]</scope>
    <source>
        <strain evidence="1">cv. AL8/78</strain>
    </source>
</reference>
<dbReference type="AlphaFoldDB" id="A0A453JR56"/>
<proteinExistence type="predicted"/>
<dbReference type="EnsemblPlants" id="AET5Gv20163400.3">
    <property type="protein sequence ID" value="AET5Gv20163400.3"/>
    <property type="gene ID" value="AET5Gv20163400"/>
</dbReference>
<reference evidence="1" key="5">
    <citation type="journal article" date="2021" name="G3 (Bethesda)">
        <title>Aegilops tauschii genome assembly Aet v5.0 features greater sequence contiguity and improved annotation.</title>
        <authorList>
            <person name="Wang L."/>
            <person name="Zhu T."/>
            <person name="Rodriguez J.C."/>
            <person name="Deal K.R."/>
            <person name="Dubcovsky J."/>
            <person name="McGuire P.E."/>
            <person name="Lux T."/>
            <person name="Spannagl M."/>
            <person name="Mayer K.F.X."/>
            <person name="Baldrich P."/>
            <person name="Meyers B.C."/>
            <person name="Huo N."/>
            <person name="Gu Y.Q."/>
            <person name="Zhou H."/>
            <person name="Devos K.M."/>
            <person name="Bennetzen J.L."/>
            <person name="Unver T."/>
            <person name="Budak H."/>
            <person name="Gulick P.J."/>
            <person name="Galiba G."/>
            <person name="Kalapos B."/>
            <person name="Nelson D.R."/>
            <person name="Li P."/>
            <person name="You F.M."/>
            <person name="Luo M.C."/>
            <person name="Dvorak J."/>
        </authorList>
    </citation>
    <scope>NUCLEOTIDE SEQUENCE [LARGE SCALE GENOMIC DNA]</scope>
    <source>
        <strain evidence="1">cv. AL8/78</strain>
    </source>
</reference>
<keyword evidence="2" id="KW-1185">Reference proteome</keyword>
<name>A0A453JR56_AEGTS</name>
<protein>
    <submittedName>
        <fullName evidence="1">Uncharacterized protein</fullName>
    </submittedName>
</protein>